<evidence type="ECO:0000313" key="4">
    <source>
        <dbReference type="Proteomes" id="UP000321547"/>
    </source>
</evidence>
<dbReference type="Proteomes" id="UP000242243">
    <property type="component" value="Unassembled WGS sequence"/>
</dbReference>
<reference evidence="1 4" key="2">
    <citation type="submission" date="2019-07" db="EMBL/GenBank/DDBJ databases">
        <title>Whole genome shotgun sequence of Halolactibacillus halophilus NBRC 100868.</title>
        <authorList>
            <person name="Hosoyama A."/>
            <person name="Uohara A."/>
            <person name="Ohji S."/>
            <person name="Ichikawa N."/>
        </authorList>
    </citation>
    <scope>NUCLEOTIDE SEQUENCE [LARGE SCALE GENOMIC DNA]</scope>
    <source>
        <strain evidence="1 4">NBRC 100868</strain>
    </source>
</reference>
<evidence type="ECO:0008006" key="5">
    <source>
        <dbReference type="Google" id="ProtNLM"/>
    </source>
</evidence>
<dbReference type="RefSeq" id="WP_089830824.1">
    <property type="nucleotide sequence ID" value="NZ_BJWI01000006.1"/>
</dbReference>
<reference evidence="2 3" key="1">
    <citation type="submission" date="2016-10" db="EMBL/GenBank/DDBJ databases">
        <authorList>
            <person name="de Groot N.N."/>
        </authorList>
    </citation>
    <scope>NUCLEOTIDE SEQUENCE [LARGE SCALE GENOMIC DNA]</scope>
    <source>
        <strain evidence="2 3">DSM 17073</strain>
    </source>
</reference>
<keyword evidence="4" id="KW-1185">Reference proteome</keyword>
<accession>A0A1I5N7L5</accession>
<dbReference type="OrthoDB" id="2829902at2"/>
<protein>
    <recommendedName>
        <fullName evidence="5">Lipoprotein</fullName>
    </recommendedName>
</protein>
<evidence type="ECO:0000313" key="3">
    <source>
        <dbReference type="Proteomes" id="UP000242243"/>
    </source>
</evidence>
<dbReference type="Proteomes" id="UP000321547">
    <property type="component" value="Unassembled WGS sequence"/>
</dbReference>
<dbReference type="EMBL" id="FOXC01000008">
    <property type="protein sequence ID" value="SFP17838.1"/>
    <property type="molecule type" value="Genomic_DNA"/>
</dbReference>
<organism evidence="2 3">
    <name type="scientific">Halolactibacillus halophilus</name>
    <dbReference type="NCBI Taxonomy" id="306540"/>
    <lineage>
        <taxon>Bacteria</taxon>
        <taxon>Bacillati</taxon>
        <taxon>Bacillota</taxon>
        <taxon>Bacilli</taxon>
        <taxon>Bacillales</taxon>
        <taxon>Bacillaceae</taxon>
        <taxon>Halolactibacillus</taxon>
    </lineage>
</organism>
<proteinExistence type="predicted"/>
<dbReference type="AlphaFoldDB" id="A0A1I5N7L5"/>
<dbReference type="STRING" id="306540.SAMN05421839_10819"/>
<sequence length="245" mass="27883">MRYQTLIFAMAMTLIFILAGCRDNSPIVVEEQTETIDQEETSLVEETVKDETVEIIEFQLKEEIVKISLADIPIIDHYLAQHQNRTRAIEQMTLAPIELTDKTLYILTFAKQDTTGSYLLINTSEQTSVLIADQVTLERYDLLNEETLLFNFSESHRDVNLNRHQLLAYNTDKLASLPLVVTSDSLSLTPLSLQTFTWPFIDVVIHDNETIHLTLPAIIEPTDEAINTWASLDEAPTQMVDVTIE</sequence>
<evidence type="ECO:0000313" key="1">
    <source>
        <dbReference type="EMBL" id="GEM01199.1"/>
    </source>
</evidence>
<gene>
    <name evidence="1" type="ORF">HHA03_07310</name>
    <name evidence="2" type="ORF">SAMN05421839_10819</name>
</gene>
<dbReference type="PROSITE" id="PS51257">
    <property type="entry name" value="PROKAR_LIPOPROTEIN"/>
    <property type="match status" value="1"/>
</dbReference>
<name>A0A1I5N7L5_9BACI</name>
<evidence type="ECO:0000313" key="2">
    <source>
        <dbReference type="EMBL" id="SFP17838.1"/>
    </source>
</evidence>
<dbReference type="EMBL" id="BJWI01000006">
    <property type="protein sequence ID" value="GEM01199.1"/>
    <property type="molecule type" value="Genomic_DNA"/>
</dbReference>